<reference evidence="2 3" key="1">
    <citation type="journal article" date="2018" name="BMC Genomics">
        <title>The genome of Naegleria lovaniensis, the basis for a comparative approach to unravel pathogenicity factors of the human pathogenic amoeba N. fowleri.</title>
        <authorList>
            <person name="Liechti N."/>
            <person name="Schurch N."/>
            <person name="Bruggmann R."/>
            <person name="Wittwer M."/>
        </authorList>
    </citation>
    <scope>NUCLEOTIDE SEQUENCE [LARGE SCALE GENOMIC DNA]</scope>
    <source>
        <strain evidence="2 3">ATCC 30569</strain>
    </source>
</reference>
<evidence type="ECO:0000256" key="1">
    <source>
        <dbReference type="SAM" id="MobiDB-lite"/>
    </source>
</evidence>
<dbReference type="RefSeq" id="XP_044555939.1">
    <property type="nucleotide sequence ID" value="XM_044693378.1"/>
</dbReference>
<protein>
    <submittedName>
        <fullName evidence="2">Uncharacterized protein</fullName>
    </submittedName>
</protein>
<dbReference type="GeneID" id="68096264"/>
<comment type="caution">
    <text evidence="2">The sequence shown here is derived from an EMBL/GenBank/DDBJ whole genome shotgun (WGS) entry which is preliminary data.</text>
</comment>
<sequence>MKRNSHEDETSFSEPEKKHTRTVSSSSSTSSLLDGFEFYIVTRLINDTSDESDEKNWKKIQCTELQTQSTPSFNKIICHMDDLDKPNINSIRVGFIVKNRCGVDLGLKFSLDGKHYSFMTVTVMKNEERIIKRLIDKQSKESTCILVKKNDIAEDEDDIVTKEVLDRLGTISVSIFRVEVRKTTYETTTTANSITNTQVKIKESMTKTKDLSIGLGKGQSKPFEKTQFVYHETLKTIEFVYHTKLGYLFELSKAGASIQQNEPTKEQSNHHTSHESNLPKVKSEK</sequence>
<feature type="compositionally biased region" description="Basic and acidic residues" evidence="1">
    <location>
        <begin position="1"/>
        <end position="17"/>
    </location>
</feature>
<proteinExistence type="predicted"/>
<feature type="compositionally biased region" description="Basic and acidic residues" evidence="1">
    <location>
        <begin position="263"/>
        <end position="274"/>
    </location>
</feature>
<organism evidence="2 3">
    <name type="scientific">Naegleria lovaniensis</name>
    <name type="common">Amoeba</name>
    <dbReference type="NCBI Taxonomy" id="51637"/>
    <lineage>
        <taxon>Eukaryota</taxon>
        <taxon>Discoba</taxon>
        <taxon>Heterolobosea</taxon>
        <taxon>Tetramitia</taxon>
        <taxon>Eutetramitia</taxon>
        <taxon>Vahlkampfiidae</taxon>
        <taxon>Naegleria</taxon>
    </lineage>
</organism>
<feature type="region of interest" description="Disordered" evidence="1">
    <location>
        <begin position="259"/>
        <end position="285"/>
    </location>
</feature>
<keyword evidence="3" id="KW-1185">Reference proteome</keyword>
<accession>A0AA88KYI1</accession>
<dbReference type="Proteomes" id="UP000816034">
    <property type="component" value="Unassembled WGS sequence"/>
</dbReference>
<evidence type="ECO:0000313" key="2">
    <source>
        <dbReference type="EMBL" id="KAG2394045.1"/>
    </source>
</evidence>
<feature type="region of interest" description="Disordered" evidence="1">
    <location>
        <begin position="1"/>
        <end position="30"/>
    </location>
</feature>
<dbReference type="EMBL" id="PYSW02000001">
    <property type="protein sequence ID" value="KAG2394045.1"/>
    <property type="molecule type" value="Genomic_DNA"/>
</dbReference>
<dbReference type="AlphaFoldDB" id="A0AA88KYI1"/>
<gene>
    <name evidence="2" type="ORF">C9374_003809</name>
</gene>
<evidence type="ECO:0000313" key="3">
    <source>
        <dbReference type="Proteomes" id="UP000816034"/>
    </source>
</evidence>
<name>A0AA88KYI1_NAELO</name>